<dbReference type="EMBL" id="MBDL01000004">
    <property type="protein sequence ID" value="ODA14060.1"/>
    <property type="molecule type" value="Genomic_DNA"/>
</dbReference>
<comment type="catalytic activity">
    <reaction evidence="8">
        <text>L-seryl-[protein] + ATP = 3-O-(5'-adenylyl)-L-seryl-[protein] + diphosphate</text>
        <dbReference type="Rhea" id="RHEA:58120"/>
        <dbReference type="Rhea" id="RHEA-COMP:9863"/>
        <dbReference type="Rhea" id="RHEA-COMP:15073"/>
        <dbReference type="ChEBI" id="CHEBI:29999"/>
        <dbReference type="ChEBI" id="CHEBI:30616"/>
        <dbReference type="ChEBI" id="CHEBI:33019"/>
        <dbReference type="ChEBI" id="CHEBI:142516"/>
        <dbReference type="EC" id="2.7.7.108"/>
    </reaction>
</comment>
<comment type="similarity">
    <text evidence="1 8">Belongs to the SELO family.</text>
</comment>
<keyword evidence="3 8" id="KW-0548">Nucleotidyltransferase</keyword>
<dbReference type="GO" id="GO:0005524">
    <property type="term" value="F:ATP binding"/>
    <property type="evidence" value="ECO:0007669"/>
    <property type="project" value="UniProtKB-UniRule"/>
</dbReference>
<dbReference type="EC" id="2.7.7.108" evidence="8"/>
<keyword evidence="4 8" id="KW-0479">Metal-binding</keyword>
<dbReference type="NCBIfam" id="NF000658">
    <property type="entry name" value="PRK00029.1"/>
    <property type="match status" value="1"/>
</dbReference>
<comment type="function">
    <text evidence="8">Nucleotidyltransferase involved in the post-translational modification of proteins. It can catalyze the addition of adenosine monophosphate (AMP) or uridine monophosphate (UMP) to a protein, resulting in modifications known as AMPylation and UMPylation.</text>
</comment>
<dbReference type="RefSeq" id="WP_068886088.1">
    <property type="nucleotide sequence ID" value="NZ_CBCRUU010000001.1"/>
</dbReference>
<feature type="binding site" evidence="8">
    <location>
        <position position="168"/>
    </location>
    <ligand>
        <name>ATP</name>
        <dbReference type="ChEBI" id="CHEBI:30616"/>
    </ligand>
</feature>
<evidence type="ECO:0000256" key="4">
    <source>
        <dbReference type="ARBA" id="ARBA00022723"/>
    </source>
</evidence>
<comment type="catalytic activity">
    <reaction evidence="8">
        <text>L-seryl-[protein] + UTP = O-(5'-uridylyl)-L-seryl-[protein] + diphosphate</text>
        <dbReference type="Rhea" id="RHEA:64604"/>
        <dbReference type="Rhea" id="RHEA-COMP:9863"/>
        <dbReference type="Rhea" id="RHEA-COMP:16635"/>
        <dbReference type="ChEBI" id="CHEBI:29999"/>
        <dbReference type="ChEBI" id="CHEBI:33019"/>
        <dbReference type="ChEBI" id="CHEBI:46398"/>
        <dbReference type="ChEBI" id="CHEBI:156051"/>
    </reaction>
</comment>
<evidence type="ECO:0000313" key="10">
    <source>
        <dbReference type="Proteomes" id="UP000186553"/>
    </source>
</evidence>
<comment type="catalytic activity">
    <reaction evidence="8">
        <text>L-tyrosyl-[protein] + ATP = O-(5'-adenylyl)-L-tyrosyl-[protein] + diphosphate</text>
        <dbReference type="Rhea" id="RHEA:54288"/>
        <dbReference type="Rhea" id="RHEA-COMP:10136"/>
        <dbReference type="Rhea" id="RHEA-COMP:13846"/>
        <dbReference type="ChEBI" id="CHEBI:30616"/>
        <dbReference type="ChEBI" id="CHEBI:33019"/>
        <dbReference type="ChEBI" id="CHEBI:46858"/>
        <dbReference type="ChEBI" id="CHEBI:83624"/>
        <dbReference type="EC" id="2.7.7.108"/>
    </reaction>
</comment>
<feature type="binding site" evidence="8">
    <location>
        <position position="85"/>
    </location>
    <ligand>
        <name>ATP</name>
        <dbReference type="ChEBI" id="CHEBI:30616"/>
    </ligand>
</feature>
<feature type="binding site" evidence="8">
    <location>
        <position position="105"/>
    </location>
    <ligand>
        <name>ATP</name>
        <dbReference type="ChEBI" id="CHEBI:30616"/>
    </ligand>
</feature>
<feature type="binding site" evidence="8">
    <location>
        <position position="84"/>
    </location>
    <ligand>
        <name>ATP</name>
        <dbReference type="ChEBI" id="CHEBI:30616"/>
    </ligand>
</feature>
<proteinExistence type="inferred from homology"/>
<dbReference type="InterPro" id="IPR003846">
    <property type="entry name" value="SelO"/>
</dbReference>
<accession>A0A1C3CZA8</accession>
<reference evidence="9 10" key="1">
    <citation type="submission" date="2016-07" db="EMBL/GenBank/DDBJ databases">
        <title>Acinetobacter sp. ANC 4603.</title>
        <authorList>
            <person name="Radolfova-Krizova L."/>
            <person name="Nemec A."/>
        </authorList>
    </citation>
    <scope>NUCLEOTIDE SEQUENCE [LARGE SCALE GENOMIC DNA]</scope>
    <source>
        <strain evidence="9 10">ANC 4603</strain>
    </source>
</reference>
<evidence type="ECO:0000256" key="2">
    <source>
        <dbReference type="ARBA" id="ARBA00022679"/>
    </source>
</evidence>
<comment type="caution">
    <text evidence="9">The sequence shown here is derived from an EMBL/GenBank/DDBJ whole genome shotgun (WGS) entry which is preliminary data.</text>
</comment>
<evidence type="ECO:0000256" key="8">
    <source>
        <dbReference type="HAMAP-Rule" id="MF_00692"/>
    </source>
</evidence>
<dbReference type="PANTHER" id="PTHR32057:SF14">
    <property type="entry name" value="PROTEIN ADENYLYLTRANSFERASE SELO, MITOCHONDRIAL"/>
    <property type="match status" value="1"/>
</dbReference>
<keyword evidence="5 8" id="KW-0547">Nucleotide-binding</keyword>
<evidence type="ECO:0000256" key="7">
    <source>
        <dbReference type="ARBA" id="ARBA00022842"/>
    </source>
</evidence>
<dbReference type="STRING" id="1891224.BBP83_14425"/>
<organism evidence="9 10">
    <name type="scientific">Acinetobacter celticus</name>
    <dbReference type="NCBI Taxonomy" id="1891224"/>
    <lineage>
        <taxon>Bacteria</taxon>
        <taxon>Pseudomonadati</taxon>
        <taxon>Pseudomonadota</taxon>
        <taxon>Gammaproteobacteria</taxon>
        <taxon>Moraxellales</taxon>
        <taxon>Moraxellaceae</taxon>
        <taxon>Acinetobacter</taxon>
    </lineage>
</organism>
<keyword evidence="2 8" id="KW-0808">Transferase</keyword>
<feature type="binding site" evidence="8">
    <location>
        <position position="175"/>
    </location>
    <ligand>
        <name>ATP</name>
        <dbReference type="ChEBI" id="CHEBI:30616"/>
    </ligand>
</feature>
<dbReference type="Pfam" id="PF02696">
    <property type="entry name" value="SelO"/>
    <property type="match status" value="1"/>
</dbReference>
<dbReference type="AlphaFoldDB" id="A0A1C3CZA8"/>
<evidence type="ECO:0000256" key="3">
    <source>
        <dbReference type="ARBA" id="ARBA00022695"/>
    </source>
</evidence>
<evidence type="ECO:0000313" key="9">
    <source>
        <dbReference type="EMBL" id="ODA14060.1"/>
    </source>
</evidence>
<name>A0A1C3CZA8_9GAMM</name>
<dbReference type="HAMAP" id="MF_00692">
    <property type="entry name" value="SelO"/>
    <property type="match status" value="1"/>
</dbReference>
<dbReference type="PANTHER" id="PTHR32057">
    <property type="entry name" value="PROTEIN ADENYLYLTRANSFERASE SELO, MITOCHONDRIAL"/>
    <property type="match status" value="1"/>
</dbReference>
<feature type="binding site" evidence="8">
    <location>
        <position position="253"/>
    </location>
    <ligand>
        <name>ATP</name>
        <dbReference type="ChEBI" id="CHEBI:30616"/>
    </ligand>
</feature>
<comment type="catalytic activity">
    <reaction evidence="8">
        <text>L-threonyl-[protein] + ATP = 3-O-(5'-adenylyl)-L-threonyl-[protein] + diphosphate</text>
        <dbReference type="Rhea" id="RHEA:54292"/>
        <dbReference type="Rhea" id="RHEA-COMP:11060"/>
        <dbReference type="Rhea" id="RHEA-COMP:13847"/>
        <dbReference type="ChEBI" id="CHEBI:30013"/>
        <dbReference type="ChEBI" id="CHEBI:30616"/>
        <dbReference type="ChEBI" id="CHEBI:33019"/>
        <dbReference type="ChEBI" id="CHEBI:138113"/>
        <dbReference type="EC" id="2.7.7.108"/>
    </reaction>
</comment>
<evidence type="ECO:0000256" key="1">
    <source>
        <dbReference type="ARBA" id="ARBA00009747"/>
    </source>
</evidence>
<feature type="binding site" evidence="8">
    <location>
        <position position="82"/>
    </location>
    <ligand>
        <name>ATP</name>
        <dbReference type="ChEBI" id="CHEBI:30616"/>
    </ligand>
</feature>
<sequence length="481" mass="55361">MHFNSRYPTLSSKLYHHQQPLPLKGAKAGHFNMSLANQLQWSEEDKSAWVEICSGQKTFAEFEPLAMVYAGHQFGQWAGQLGDGRGLLIAQILDQNNQTIDLHLKGAGSTPYSRMGDGRAVLRSVIREYLAGHALNALGVPSSNAVGFTTSEQGVQREKLELGAMMLRTSDCHIRLGHFEWINQYQPTLLSEFTQKCIEWHYPKCLDAEQPILAFATQVIQRTAVMIAQWQLVGFAHGVMNTDNLNITGSTLDFGPYGFMERFRPNWINNHSDYNARYTYQQQPSIGHWNLWNWLNNLVPLCPAHYEKEQWKEDLAQCLEHFEPIFLEHYKHGLSQKMGLPSFHKDSFDCAMAFLRILQSEQLDYTQSFIRLQNKYYDQIKDDCLDRHQFESFFAQYESIREHQNIEALDAQMTLANPQYILRNHMAQKAIELAERNDFSEVERLFQLLSTPFTRQPELETASDLAPLPTDIPEIMVSCSS</sequence>
<feature type="binding site" evidence="8">
    <location>
        <position position="253"/>
    </location>
    <ligand>
        <name>Mg(2+)</name>
        <dbReference type="ChEBI" id="CHEBI:18420"/>
    </ligand>
</feature>
<dbReference type="GO" id="GO:0030145">
    <property type="term" value="F:manganese ion binding"/>
    <property type="evidence" value="ECO:0007669"/>
    <property type="project" value="UniProtKB-UniRule"/>
</dbReference>
<protein>
    <recommendedName>
        <fullName evidence="8">Protein nucleotidyltransferase YdiU</fullName>
        <ecNumber evidence="8">2.7.7.-</ecNumber>
    </recommendedName>
    <alternativeName>
        <fullName evidence="8">Protein adenylyltransferase YdiU</fullName>
        <ecNumber evidence="8">2.7.7.108</ecNumber>
    </alternativeName>
    <alternativeName>
        <fullName evidence="8">Protein uridylyltransferase YdiU</fullName>
        <ecNumber evidence="8">2.7.7.-</ecNumber>
    </alternativeName>
</protein>
<comment type="cofactor">
    <cofactor evidence="8">
        <name>Mg(2+)</name>
        <dbReference type="ChEBI" id="CHEBI:18420"/>
    </cofactor>
    <cofactor evidence="8">
        <name>Mn(2+)</name>
        <dbReference type="ChEBI" id="CHEBI:29035"/>
    </cofactor>
</comment>
<comment type="catalytic activity">
    <reaction evidence="8">
        <text>L-histidyl-[protein] + UTP = N(tele)-(5'-uridylyl)-L-histidyl-[protein] + diphosphate</text>
        <dbReference type="Rhea" id="RHEA:83891"/>
        <dbReference type="Rhea" id="RHEA-COMP:9745"/>
        <dbReference type="Rhea" id="RHEA-COMP:20239"/>
        <dbReference type="ChEBI" id="CHEBI:29979"/>
        <dbReference type="ChEBI" id="CHEBI:33019"/>
        <dbReference type="ChEBI" id="CHEBI:46398"/>
        <dbReference type="ChEBI" id="CHEBI:233474"/>
    </reaction>
</comment>
<dbReference type="Proteomes" id="UP000186553">
    <property type="component" value="Unassembled WGS sequence"/>
</dbReference>
<dbReference type="GO" id="GO:0070733">
    <property type="term" value="F:AMPylase activity"/>
    <property type="evidence" value="ECO:0007669"/>
    <property type="project" value="UniProtKB-EC"/>
</dbReference>
<keyword evidence="7 8" id="KW-0460">Magnesium</keyword>
<evidence type="ECO:0000256" key="6">
    <source>
        <dbReference type="ARBA" id="ARBA00022840"/>
    </source>
</evidence>
<evidence type="ECO:0000256" key="5">
    <source>
        <dbReference type="ARBA" id="ARBA00022741"/>
    </source>
</evidence>
<dbReference type="EC" id="2.7.7.-" evidence="8"/>
<keyword evidence="8" id="KW-0464">Manganese</keyword>
<feature type="binding site" evidence="8">
    <location>
        <position position="118"/>
    </location>
    <ligand>
        <name>ATP</name>
        <dbReference type="ChEBI" id="CHEBI:30616"/>
    </ligand>
</feature>
<feature type="binding site" evidence="8">
    <location>
        <position position="244"/>
    </location>
    <ligand>
        <name>Mg(2+)</name>
        <dbReference type="ChEBI" id="CHEBI:18420"/>
    </ligand>
</feature>
<gene>
    <name evidence="8" type="primary">ydiU</name>
    <name evidence="8" type="synonym">selO</name>
    <name evidence="9" type="ORF">BBP83_14425</name>
</gene>
<keyword evidence="6 8" id="KW-0067">ATP-binding</keyword>
<feature type="binding site" evidence="8">
    <location>
        <position position="117"/>
    </location>
    <ligand>
        <name>ATP</name>
        <dbReference type="ChEBI" id="CHEBI:30616"/>
    </ligand>
</feature>
<comment type="catalytic activity">
    <reaction evidence="8">
        <text>L-tyrosyl-[protein] + UTP = O-(5'-uridylyl)-L-tyrosyl-[protein] + diphosphate</text>
        <dbReference type="Rhea" id="RHEA:83887"/>
        <dbReference type="Rhea" id="RHEA-COMP:10136"/>
        <dbReference type="Rhea" id="RHEA-COMP:20238"/>
        <dbReference type="ChEBI" id="CHEBI:33019"/>
        <dbReference type="ChEBI" id="CHEBI:46398"/>
        <dbReference type="ChEBI" id="CHEBI:46858"/>
        <dbReference type="ChEBI" id="CHEBI:90602"/>
    </reaction>
</comment>
<dbReference type="OrthoDB" id="9776281at2"/>
<feature type="active site" description="Proton acceptor" evidence="8">
    <location>
        <position position="243"/>
    </location>
</feature>
<keyword evidence="10" id="KW-1185">Reference proteome</keyword>
<dbReference type="GO" id="GO:0000287">
    <property type="term" value="F:magnesium ion binding"/>
    <property type="evidence" value="ECO:0007669"/>
    <property type="project" value="UniProtKB-UniRule"/>
</dbReference>